<evidence type="ECO:0000256" key="9">
    <source>
        <dbReference type="ARBA" id="ARBA00023012"/>
    </source>
</evidence>
<dbReference type="SUPFAM" id="SSF55874">
    <property type="entry name" value="ATPase domain of HSP90 chaperone/DNA topoisomerase II/histidine kinase"/>
    <property type="match status" value="1"/>
</dbReference>
<evidence type="ECO:0000256" key="10">
    <source>
        <dbReference type="ARBA" id="ARBA00023136"/>
    </source>
</evidence>
<evidence type="ECO:0000259" key="12">
    <source>
        <dbReference type="PROSITE" id="PS50109"/>
    </source>
</evidence>
<dbReference type="SMART" id="SM00387">
    <property type="entry name" value="HATPase_c"/>
    <property type="match status" value="1"/>
</dbReference>
<dbReference type="Pfam" id="PF00672">
    <property type="entry name" value="HAMP"/>
    <property type="match status" value="1"/>
</dbReference>
<dbReference type="InterPro" id="IPR036890">
    <property type="entry name" value="HATPase_C_sf"/>
</dbReference>
<dbReference type="SMART" id="SM00388">
    <property type="entry name" value="HisKA"/>
    <property type="match status" value="1"/>
</dbReference>
<dbReference type="CDD" id="cd06225">
    <property type="entry name" value="HAMP"/>
    <property type="match status" value="1"/>
</dbReference>
<dbReference type="Pfam" id="PF00512">
    <property type="entry name" value="HisKA"/>
    <property type="match status" value="1"/>
</dbReference>
<feature type="transmembrane region" description="Helical" evidence="11">
    <location>
        <begin position="15"/>
        <end position="38"/>
    </location>
</feature>
<feature type="transmembrane region" description="Helical" evidence="11">
    <location>
        <begin position="167"/>
        <end position="187"/>
    </location>
</feature>
<dbReference type="PANTHER" id="PTHR45436:SF5">
    <property type="entry name" value="SENSOR HISTIDINE KINASE TRCS"/>
    <property type="match status" value="1"/>
</dbReference>
<evidence type="ECO:0000256" key="4">
    <source>
        <dbReference type="ARBA" id="ARBA00022553"/>
    </source>
</evidence>
<dbReference type="InterPro" id="IPR050428">
    <property type="entry name" value="TCS_sensor_his_kinase"/>
</dbReference>
<dbReference type="InterPro" id="IPR003594">
    <property type="entry name" value="HATPase_dom"/>
</dbReference>
<comment type="subcellular location">
    <subcellularLocation>
        <location evidence="2">Cell membrane</location>
    </subcellularLocation>
</comment>
<evidence type="ECO:0000313" key="15">
    <source>
        <dbReference type="Proteomes" id="UP000321534"/>
    </source>
</evidence>
<dbReference type="FunFam" id="1.10.287.130:FF:000001">
    <property type="entry name" value="Two-component sensor histidine kinase"/>
    <property type="match status" value="1"/>
</dbReference>
<dbReference type="SMART" id="SM00304">
    <property type="entry name" value="HAMP"/>
    <property type="match status" value="1"/>
</dbReference>
<comment type="catalytic activity">
    <reaction evidence="1">
        <text>ATP + protein L-histidine = ADP + protein N-phospho-L-histidine.</text>
        <dbReference type="EC" id="2.7.13.3"/>
    </reaction>
</comment>
<dbReference type="InterPro" id="IPR004358">
    <property type="entry name" value="Sig_transdc_His_kin-like_C"/>
</dbReference>
<evidence type="ECO:0000256" key="5">
    <source>
        <dbReference type="ARBA" id="ARBA00022679"/>
    </source>
</evidence>
<evidence type="ECO:0000256" key="3">
    <source>
        <dbReference type="ARBA" id="ARBA00012438"/>
    </source>
</evidence>
<feature type="domain" description="HAMP" evidence="13">
    <location>
        <begin position="190"/>
        <end position="243"/>
    </location>
</feature>
<dbReference type="SUPFAM" id="SSF47384">
    <property type="entry name" value="Homodimeric domain of signal transducing histidine kinase"/>
    <property type="match status" value="1"/>
</dbReference>
<protein>
    <recommendedName>
        <fullName evidence="3">histidine kinase</fullName>
        <ecNumber evidence="3">2.7.13.3</ecNumber>
    </recommendedName>
</protein>
<dbReference type="RefSeq" id="WP_147064812.1">
    <property type="nucleotide sequence ID" value="NZ_BJYX01000005.1"/>
</dbReference>
<dbReference type="InterPro" id="IPR003660">
    <property type="entry name" value="HAMP_dom"/>
</dbReference>
<dbReference type="Pfam" id="PF02518">
    <property type="entry name" value="HATPase_c"/>
    <property type="match status" value="1"/>
</dbReference>
<dbReference type="CDD" id="cd00082">
    <property type="entry name" value="HisKA"/>
    <property type="match status" value="1"/>
</dbReference>
<comment type="caution">
    <text evidence="14">The sequence shown here is derived from an EMBL/GenBank/DDBJ whole genome shotgun (WGS) entry which is preliminary data.</text>
</comment>
<dbReference type="OrthoDB" id="9786919at2"/>
<keyword evidence="4" id="KW-0597">Phosphoprotein</keyword>
<dbReference type="Gene3D" id="1.10.287.130">
    <property type="match status" value="1"/>
</dbReference>
<dbReference type="Gene3D" id="6.10.340.10">
    <property type="match status" value="1"/>
</dbReference>
<proteinExistence type="predicted"/>
<keyword evidence="8 11" id="KW-1133">Transmembrane helix</keyword>
<evidence type="ECO:0000256" key="8">
    <source>
        <dbReference type="ARBA" id="ARBA00022989"/>
    </source>
</evidence>
<dbReference type="PROSITE" id="PS50109">
    <property type="entry name" value="HIS_KIN"/>
    <property type="match status" value="1"/>
</dbReference>
<evidence type="ECO:0000256" key="2">
    <source>
        <dbReference type="ARBA" id="ARBA00004236"/>
    </source>
</evidence>
<evidence type="ECO:0000256" key="6">
    <source>
        <dbReference type="ARBA" id="ARBA00022692"/>
    </source>
</evidence>
<feature type="domain" description="Histidine kinase" evidence="12">
    <location>
        <begin position="251"/>
        <end position="460"/>
    </location>
</feature>
<dbReference type="EC" id="2.7.13.3" evidence="3"/>
<organism evidence="14 15">
    <name type="scientific">Terrabacter aerolatus</name>
    <dbReference type="NCBI Taxonomy" id="422442"/>
    <lineage>
        <taxon>Bacteria</taxon>
        <taxon>Bacillati</taxon>
        <taxon>Actinomycetota</taxon>
        <taxon>Actinomycetes</taxon>
        <taxon>Micrococcales</taxon>
        <taxon>Intrasporangiaceae</taxon>
        <taxon>Terrabacter</taxon>
    </lineage>
</organism>
<dbReference type="Proteomes" id="UP000321534">
    <property type="component" value="Unassembled WGS sequence"/>
</dbReference>
<dbReference type="AlphaFoldDB" id="A0A512CZF5"/>
<gene>
    <name evidence="14" type="ORF">TAE01_14110</name>
</gene>
<dbReference type="InterPro" id="IPR003661">
    <property type="entry name" value="HisK_dim/P_dom"/>
</dbReference>
<keyword evidence="7 14" id="KW-0418">Kinase</keyword>
<sequence length="465" mass="49764">MRAPFRLPLGVRGQATVAAAAVVAIALLLGGAVLVLVLQGALTRTLQDSVTSVVEEDAQVVARDGASGLAGSERGERPEDVLVQVISHDQGVSRVVYTSRPSRALPLTTTRPAVGETVVSGRSSFPLPDDLQDPLVVARSVDHAGATYVVVGQASQGAPEEAVRTTAILLAVALPMLVALTAMTTWWRVGRALGSVEAIRSQVERTSASRLDDRVPVPPTQDEIAHLAVTMNSMLGRLEASQRAQRRFVSDASHELRSPLATIRASLDVVSPGDPDTSWEELDPILRSETERMSRLVENLLLLSQADDHALTVSRGDVDLDDLVDQEVARLRQLTSLTVRLENVPLRVTGDDHQLQQVLRNLLDNAARHARDVVAVTVSRRHGSAVVCVDDDGPGIPLPERERVFERFVRLDESRSRHSGGAGLGLAIARELARAHGGTLEAGASSLGGASLRLTLPLPEGDRRE</sequence>
<dbReference type="PRINTS" id="PR00344">
    <property type="entry name" value="BCTRLSENSOR"/>
</dbReference>
<evidence type="ECO:0000256" key="1">
    <source>
        <dbReference type="ARBA" id="ARBA00000085"/>
    </source>
</evidence>
<dbReference type="InterPro" id="IPR005467">
    <property type="entry name" value="His_kinase_dom"/>
</dbReference>
<name>A0A512CZF5_9MICO</name>
<keyword evidence="10 11" id="KW-0472">Membrane</keyword>
<evidence type="ECO:0000259" key="13">
    <source>
        <dbReference type="PROSITE" id="PS50885"/>
    </source>
</evidence>
<reference evidence="14 15" key="1">
    <citation type="submission" date="2019-07" db="EMBL/GenBank/DDBJ databases">
        <title>Whole genome shotgun sequence of Terrabacter aerolatus NBRC 106305.</title>
        <authorList>
            <person name="Hosoyama A."/>
            <person name="Uohara A."/>
            <person name="Ohji S."/>
            <person name="Ichikawa N."/>
        </authorList>
    </citation>
    <scope>NUCLEOTIDE SEQUENCE [LARGE SCALE GENOMIC DNA]</scope>
    <source>
        <strain evidence="14 15">NBRC 106305</strain>
    </source>
</reference>
<dbReference type="GO" id="GO:0005886">
    <property type="term" value="C:plasma membrane"/>
    <property type="evidence" value="ECO:0007669"/>
    <property type="project" value="UniProtKB-SubCell"/>
</dbReference>
<dbReference type="InterPro" id="IPR036097">
    <property type="entry name" value="HisK_dim/P_sf"/>
</dbReference>
<dbReference type="EMBL" id="BJYX01000005">
    <property type="protein sequence ID" value="GEO29601.1"/>
    <property type="molecule type" value="Genomic_DNA"/>
</dbReference>
<accession>A0A512CZF5</accession>
<keyword evidence="6 11" id="KW-0812">Transmembrane</keyword>
<keyword evidence="5" id="KW-0808">Transferase</keyword>
<keyword evidence="15" id="KW-1185">Reference proteome</keyword>
<evidence type="ECO:0000256" key="11">
    <source>
        <dbReference type="SAM" id="Phobius"/>
    </source>
</evidence>
<dbReference type="PANTHER" id="PTHR45436">
    <property type="entry name" value="SENSOR HISTIDINE KINASE YKOH"/>
    <property type="match status" value="1"/>
</dbReference>
<evidence type="ECO:0000256" key="7">
    <source>
        <dbReference type="ARBA" id="ARBA00022777"/>
    </source>
</evidence>
<dbReference type="Gene3D" id="3.30.565.10">
    <property type="entry name" value="Histidine kinase-like ATPase, C-terminal domain"/>
    <property type="match status" value="1"/>
</dbReference>
<keyword evidence="9" id="KW-0902">Two-component regulatory system</keyword>
<evidence type="ECO:0000313" key="14">
    <source>
        <dbReference type="EMBL" id="GEO29601.1"/>
    </source>
</evidence>
<dbReference type="GO" id="GO:0000155">
    <property type="term" value="F:phosphorelay sensor kinase activity"/>
    <property type="evidence" value="ECO:0007669"/>
    <property type="project" value="InterPro"/>
</dbReference>
<dbReference type="PROSITE" id="PS50885">
    <property type="entry name" value="HAMP"/>
    <property type="match status" value="1"/>
</dbReference>